<feature type="repeat" description="ANK" evidence="12">
    <location>
        <begin position="104"/>
        <end position="136"/>
    </location>
</feature>
<evidence type="ECO:0000256" key="6">
    <source>
        <dbReference type="ARBA" id="ARBA00022656"/>
    </source>
</evidence>
<dbReference type="Gene3D" id="1.25.40.20">
    <property type="entry name" value="Ankyrin repeat-containing domain"/>
    <property type="match status" value="1"/>
</dbReference>
<keyword evidence="11" id="KW-1053">Target membrane</keyword>
<dbReference type="PROSITE" id="PS50088">
    <property type="entry name" value="ANK_REPEAT"/>
    <property type="match status" value="2"/>
</dbReference>
<keyword evidence="14" id="KW-1185">Reference proteome</keyword>
<gene>
    <name evidence="13" type="ORF">HNY73_013414</name>
</gene>
<proteinExistence type="predicted"/>
<organism evidence="13 14">
    <name type="scientific">Argiope bruennichi</name>
    <name type="common">Wasp spider</name>
    <name type="synonym">Aranea bruennichi</name>
    <dbReference type="NCBI Taxonomy" id="94029"/>
    <lineage>
        <taxon>Eukaryota</taxon>
        <taxon>Metazoa</taxon>
        <taxon>Ecdysozoa</taxon>
        <taxon>Arthropoda</taxon>
        <taxon>Chelicerata</taxon>
        <taxon>Arachnida</taxon>
        <taxon>Araneae</taxon>
        <taxon>Araneomorphae</taxon>
        <taxon>Entelegynae</taxon>
        <taxon>Araneoidea</taxon>
        <taxon>Araneidae</taxon>
        <taxon>Argiope</taxon>
    </lineage>
</organism>
<dbReference type="GO" id="GO:0044231">
    <property type="term" value="C:host cell presynaptic membrane"/>
    <property type="evidence" value="ECO:0007669"/>
    <property type="project" value="UniProtKB-KW"/>
</dbReference>
<keyword evidence="7" id="KW-0528">Neurotoxin</keyword>
<comment type="subcellular location">
    <subcellularLocation>
        <location evidence="2">Secreted</location>
    </subcellularLocation>
    <subcellularLocation>
        <location evidence="1">Target cell membrane</location>
    </subcellularLocation>
</comment>
<sequence length="361" mass="40884">MSPRAALNVALERAIYERNCNEVKILIAAGADINHTLNEHLDTMLHKAKTAGIARDLLGYSANVNARNLFDRTPLHTAVLDGRSADLVQTLIEHGPNVNAKDSDGLTPLHYAVKSKKVDLIKCLVMNNANISFKEVLTDLSPLCSAMLQEDMIGVQALIKYGLLKDFEDNFSRVIDLHSYYRMKNFFMVRVYLNQCGTELLKMKEEKMSDEVSLFQIIKSKCVPLESLYKDSKGMESFTKRSFEVITSNSYPHYNDVITERLRNKLQVPSLRNMLSIVQISSVDTNTRESKHMTLNPDINAVLAKYLPKNDLFNLILASFEPCNYEIDPRNLTDINFIKRNIMNLTATSTATSSPKRMKLI</sequence>
<comment type="caution">
    <text evidence="13">The sequence shown here is derived from an EMBL/GenBank/DDBJ whole genome shotgun (WGS) entry which is preliminary data.</text>
</comment>
<keyword evidence="3" id="KW-0268">Exocytosis</keyword>
<evidence type="ECO:0000256" key="2">
    <source>
        <dbReference type="ARBA" id="ARBA00004613"/>
    </source>
</evidence>
<evidence type="ECO:0000256" key="4">
    <source>
        <dbReference type="ARBA" id="ARBA00022525"/>
    </source>
</evidence>
<accession>A0A8T0EYS2</accession>
<keyword evidence="8" id="KW-0677">Repeat</keyword>
<evidence type="ECO:0000313" key="14">
    <source>
        <dbReference type="Proteomes" id="UP000807504"/>
    </source>
</evidence>
<dbReference type="PANTHER" id="PTHR24171:SF9">
    <property type="entry name" value="ANKYRIN REPEAT DOMAIN-CONTAINING PROTEIN 39"/>
    <property type="match status" value="1"/>
</dbReference>
<evidence type="ECO:0000256" key="9">
    <source>
        <dbReference type="ARBA" id="ARBA00023028"/>
    </source>
</evidence>
<keyword evidence="11" id="KW-0472">Membrane</keyword>
<evidence type="ECO:0000256" key="3">
    <source>
        <dbReference type="ARBA" id="ARBA00022483"/>
    </source>
</evidence>
<dbReference type="PANTHER" id="PTHR24171">
    <property type="entry name" value="ANKYRIN REPEAT DOMAIN-CONTAINING PROTEIN 39-RELATED"/>
    <property type="match status" value="1"/>
</dbReference>
<dbReference type="InterPro" id="IPR002110">
    <property type="entry name" value="Ankyrin_rpt"/>
</dbReference>
<keyword evidence="9" id="KW-0638">Presynaptic neurotoxin</keyword>
<dbReference type="GO" id="GO:0044218">
    <property type="term" value="C:other organism cell membrane"/>
    <property type="evidence" value="ECO:0007669"/>
    <property type="project" value="UniProtKB-KW"/>
</dbReference>
<dbReference type="InterPro" id="IPR036770">
    <property type="entry name" value="Ankyrin_rpt-contain_sf"/>
</dbReference>
<evidence type="ECO:0000256" key="5">
    <source>
        <dbReference type="ARBA" id="ARBA00022537"/>
    </source>
</evidence>
<keyword evidence="4" id="KW-0964">Secreted</keyword>
<keyword evidence="6" id="KW-0800">Toxin</keyword>
<dbReference type="PROSITE" id="PS50297">
    <property type="entry name" value="ANK_REP_REGION"/>
    <property type="match status" value="2"/>
</dbReference>
<dbReference type="Proteomes" id="UP000807504">
    <property type="component" value="Unassembled WGS sequence"/>
</dbReference>
<reference evidence="13" key="2">
    <citation type="submission" date="2020-06" db="EMBL/GenBank/DDBJ databases">
        <authorList>
            <person name="Sheffer M."/>
        </authorList>
    </citation>
    <scope>NUCLEOTIDE SEQUENCE</scope>
</reference>
<evidence type="ECO:0000256" key="10">
    <source>
        <dbReference type="ARBA" id="ARBA00023043"/>
    </source>
</evidence>
<evidence type="ECO:0000256" key="11">
    <source>
        <dbReference type="ARBA" id="ARBA00023298"/>
    </source>
</evidence>
<name>A0A8T0EYS2_ARGBR</name>
<dbReference type="SUPFAM" id="SSF48403">
    <property type="entry name" value="Ankyrin repeat"/>
    <property type="match status" value="1"/>
</dbReference>
<protein>
    <submittedName>
        <fullName evidence="13">Putative ankyrin repeat protein-like protein</fullName>
    </submittedName>
</protein>
<keyword evidence="10 12" id="KW-0040">ANK repeat</keyword>
<dbReference type="Pfam" id="PF12796">
    <property type="entry name" value="Ank_2"/>
    <property type="match status" value="1"/>
</dbReference>
<keyword evidence="5" id="KW-1052">Target cell membrane</keyword>
<dbReference type="EMBL" id="JABXBU010001863">
    <property type="protein sequence ID" value="KAF8783220.1"/>
    <property type="molecule type" value="Genomic_DNA"/>
</dbReference>
<dbReference type="GO" id="GO:0006887">
    <property type="term" value="P:exocytosis"/>
    <property type="evidence" value="ECO:0007669"/>
    <property type="project" value="UniProtKB-KW"/>
</dbReference>
<dbReference type="AlphaFoldDB" id="A0A8T0EYS2"/>
<evidence type="ECO:0000256" key="1">
    <source>
        <dbReference type="ARBA" id="ARBA00004175"/>
    </source>
</evidence>
<dbReference type="GO" id="GO:0005576">
    <property type="term" value="C:extracellular region"/>
    <property type="evidence" value="ECO:0007669"/>
    <property type="project" value="UniProtKB-SubCell"/>
</dbReference>
<dbReference type="SMART" id="SM00248">
    <property type="entry name" value="ANK"/>
    <property type="match status" value="4"/>
</dbReference>
<dbReference type="GO" id="GO:0090729">
    <property type="term" value="F:toxin activity"/>
    <property type="evidence" value="ECO:0007669"/>
    <property type="project" value="UniProtKB-KW"/>
</dbReference>
<evidence type="ECO:0000256" key="7">
    <source>
        <dbReference type="ARBA" id="ARBA00022699"/>
    </source>
</evidence>
<evidence type="ECO:0000256" key="12">
    <source>
        <dbReference type="PROSITE-ProRule" id="PRU00023"/>
    </source>
</evidence>
<feature type="repeat" description="ANK" evidence="12">
    <location>
        <begin position="70"/>
        <end position="103"/>
    </location>
</feature>
<reference evidence="13" key="1">
    <citation type="journal article" date="2020" name="bioRxiv">
        <title>Chromosome-level reference genome of the European wasp spider Argiope bruennichi: a resource for studies on range expansion and evolutionary adaptation.</title>
        <authorList>
            <person name="Sheffer M.M."/>
            <person name="Hoppe A."/>
            <person name="Krehenwinkel H."/>
            <person name="Uhl G."/>
            <person name="Kuss A.W."/>
            <person name="Jensen L."/>
            <person name="Jensen C."/>
            <person name="Gillespie R.G."/>
            <person name="Hoff K.J."/>
            <person name="Prost S."/>
        </authorList>
    </citation>
    <scope>NUCLEOTIDE SEQUENCE</scope>
</reference>
<evidence type="ECO:0000313" key="13">
    <source>
        <dbReference type="EMBL" id="KAF8783220.1"/>
    </source>
</evidence>
<evidence type="ECO:0000256" key="8">
    <source>
        <dbReference type="ARBA" id="ARBA00022737"/>
    </source>
</evidence>